<evidence type="ECO:0000256" key="1">
    <source>
        <dbReference type="SAM" id="MobiDB-lite"/>
    </source>
</evidence>
<comment type="caution">
    <text evidence="2">The sequence shown here is derived from an EMBL/GenBank/DDBJ whole genome shotgun (WGS) entry which is preliminary data.</text>
</comment>
<feature type="region of interest" description="Disordered" evidence="1">
    <location>
        <begin position="186"/>
        <end position="211"/>
    </location>
</feature>
<proteinExistence type="predicted"/>
<dbReference type="EMBL" id="WTYT01000004">
    <property type="protein sequence ID" value="MXO66237.1"/>
    <property type="molecule type" value="Genomic_DNA"/>
</dbReference>
<keyword evidence="3" id="KW-1185">Reference proteome</keyword>
<feature type="region of interest" description="Disordered" evidence="1">
    <location>
        <begin position="252"/>
        <end position="280"/>
    </location>
</feature>
<dbReference type="RefSeq" id="WP_160736665.1">
    <property type="nucleotide sequence ID" value="NZ_WTYT01000004.1"/>
</dbReference>
<gene>
    <name evidence="2" type="ORF">GRI91_10760</name>
</gene>
<organism evidence="2 3">
    <name type="scientific">Altericroceibacterium endophyticum</name>
    <dbReference type="NCBI Taxonomy" id="1808508"/>
    <lineage>
        <taxon>Bacteria</taxon>
        <taxon>Pseudomonadati</taxon>
        <taxon>Pseudomonadota</taxon>
        <taxon>Alphaproteobacteria</taxon>
        <taxon>Sphingomonadales</taxon>
        <taxon>Erythrobacteraceae</taxon>
        <taxon>Altericroceibacterium</taxon>
    </lineage>
</organism>
<protein>
    <recommendedName>
        <fullName evidence="4">Phage capsid protein</fullName>
    </recommendedName>
</protein>
<dbReference type="OrthoDB" id="5625143at2"/>
<evidence type="ECO:0008006" key="4">
    <source>
        <dbReference type="Google" id="ProtNLM"/>
    </source>
</evidence>
<evidence type="ECO:0000313" key="2">
    <source>
        <dbReference type="EMBL" id="MXO66237.1"/>
    </source>
</evidence>
<sequence length="280" mass="30650">MARTKFFRVAVEGPTADGREISRADIQHIADSYNTETRTATINCEHIHGFSPEPPFNNYGTVAAVKTEEVDLQVGGKTEKRLALFAQFDLNDQAKALNKAGQKLFTSIEIRPDFAKTGKPYLEAVAFTDSPASLGTELLKFSTREDRKDHLCVVDEITLEFSDETGSEAEASAMNSMFRKMFSSFLSSQQKEETPAPAPASPPSAADPKPDLAAFGAQICDSFDNMTRKFAAAQTQAEARIGALTQRVSDLEGELEQARPNSYRARPQGRGDADQIRADC</sequence>
<reference evidence="2 3" key="1">
    <citation type="submission" date="2019-12" db="EMBL/GenBank/DDBJ databases">
        <title>Genomic-based taxomic classification of the family Erythrobacteraceae.</title>
        <authorList>
            <person name="Xu L."/>
        </authorList>
    </citation>
    <scope>NUCLEOTIDE SEQUENCE [LARGE SCALE GENOMIC DNA]</scope>
    <source>
        <strain evidence="2 3">LMG 29518</strain>
    </source>
</reference>
<dbReference type="AlphaFoldDB" id="A0A6I4T5W4"/>
<name>A0A6I4T5W4_9SPHN</name>
<dbReference type="InterPro" id="IPR009228">
    <property type="entry name" value="Capsid_scaffold_GpO"/>
</dbReference>
<dbReference type="Pfam" id="PF05929">
    <property type="entry name" value="Phage_GPO"/>
    <property type="match status" value="1"/>
</dbReference>
<accession>A0A6I4T5W4</accession>
<feature type="compositionally biased region" description="Basic and acidic residues" evidence="1">
    <location>
        <begin position="269"/>
        <end position="280"/>
    </location>
</feature>
<evidence type="ECO:0000313" key="3">
    <source>
        <dbReference type="Proteomes" id="UP000438476"/>
    </source>
</evidence>
<dbReference type="Proteomes" id="UP000438476">
    <property type="component" value="Unassembled WGS sequence"/>
</dbReference>